<organism evidence="7 8">
    <name type="scientific">Prosthecomicrobium pneumaticum</name>
    <dbReference type="NCBI Taxonomy" id="81895"/>
    <lineage>
        <taxon>Bacteria</taxon>
        <taxon>Pseudomonadati</taxon>
        <taxon>Pseudomonadota</taxon>
        <taxon>Alphaproteobacteria</taxon>
        <taxon>Hyphomicrobiales</taxon>
        <taxon>Kaistiaceae</taxon>
        <taxon>Prosthecomicrobium</taxon>
    </lineage>
</organism>
<dbReference type="NCBIfam" id="NF010996">
    <property type="entry name" value="PRK14421.1"/>
    <property type="match status" value="1"/>
</dbReference>
<accession>A0A7W9FNZ5</accession>
<dbReference type="Proteomes" id="UP000523821">
    <property type="component" value="Unassembled WGS sequence"/>
</dbReference>
<comment type="caution">
    <text evidence="7">The sequence shown here is derived from an EMBL/GenBank/DDBJ whole genome shotgun (WGS) entry which is preliminary data.</text>
</comment>
<proteinExistence type="inferred from homology"/>
<feature type="active site" evidence="4">
    <location>
        <position position="36"/>
    </location>
</feature>
<dbReference type="EMBL" id="JACHOO010000007">
    <property type="protein sequence ID" value="MBB5754198.1"/>
    <property type="molecule type" value="Genomic_DNA"/>
</dbReference>
<dbReference type="SUPFAM" id="SSF54975">
    <property type="entry name" value="Acylphosphatase/BLUF domain-like"/>
    <property type="match status" value="1"/>
</dbReference>
<dbReference type="PANTHER" id="PTHR47268">
    <property type="entry name" value="ACYLPHOSPHATASE"/>
    <property type="match status" value="1"/>
</dbReference>
<protein>
    <recommendedName>
        <fullName evidence="2 4">acylphosphatase</fullName>
        <ecNumber evidence="2 4">3.6.1.7</ecNumber>
    </recommendedName>
</protein>
<dbReference type="InterPro" id="IPR001792">
    <property type="entry name" value="Acylphosphatase-like_dom"/>
</dbReference>
<dbReference type="Pfam" id="PF00708">
    <property type="entry name" value="Acylphosphatase"/>
    <property type="match status" value="1"/>
</dbReference>
<keyword evidence="8" id="KW-1185">Reference proteome</keyword>
<evidence type="ECO:0000256" key="4">
    <source>
        <dbReference type="PROSITE-ProRule" id="PRU00520"/>
    </source>
</evidence>
<evidence type="ECO:0000256" key="3">
    <source>
        <dbReference type="ARBA" id="ARBA00047645"/>
    </source>
</evidence>
<evidence type="ECO:0000313" key="7">
    <source>
        <dbReference type="EMBL" id="MBB5754198.1"/>
    </source>
</evidence>
<sequence length="91" mass="9690">MRSVRVVVSGRVQGVGYRAWAVEEAGARDLAGWVRNRRDGTVEALLSGAGEAVAAMLVACREGPRAARVDTVVIEEAEPPGDTDFRVLPTL</sequence>
<dbReference type="Gene3D" id="3.30.70.100">
    <property type="match status" value="1"/>
</dbReference>
<dbReference type="InterPro" id="IPR017968">
    <property type="entry name" value="Acylphosphatase_CS"/>
</dbReference>
<dbReference type="EC" id="3.6.1.7" evidence="2 4"/>
<feature type="domain" description="Acylphosphatase-like" evidence="6">
    <location>
        <begin position="3"/>
        <end position="89"/>
    </location>
</feature>
<dbReference type="PROSITE" id="PS51160">
    <property type="entry name" value="ACYLPHOSPHATASE_3"/>
    <property type="match status" value="1"/>
</dbReference>
<dbReference type="GO" id="GO:0003998">
    <property type="term" value="F:acylphosphatase activity"/>
    <property type="evidence" value="ECO:0007669"/>
    <property type="project" value="UniProtKB-EC"/>
</dbReference>
<evidence type="ECO:0000259" key="6">
    <source>
        <dbReference type="PROSITE" id="PS51160"/>
    </source>
</evidence>
<reference evidence="7 8" key="1">
    <citation type="submission" date="2020-08" db="EMBL/GenBank/DDBJ databases">
        <title>Genomic Encyclopedia of Type Strains, Phase IV (KMG-IV): sequencing the most valuable type-strain genomes for metagenomic binning, comparative biology and taxonomic classification.</title>
        <authorList>
            <person name="Goeker M."/>
        </authorList>
    </citation>
    <scope>NUCLEOTIDE SEQUENCE [LARGE SCALE GENOMIC DNA]</scope>
    <source>
        <strain evidence="7 8">DSM 16268</strain>
    </source>
</reference>
<keyword evidence="4 7" id="KW-0378">Hydrolase</keyword>
<evidence type="ECO:0000313" key="8">
    <source>
        <dbReference type="Proteomes" id="UP000523821"/>
    </source>
</evidence>
<dbReference type="InterPro" id="IPR036046">
    <property type="entry name" value="Acylphosphatase-like_dom_sf"/>
</dbReference>
<dbReference type="AlphaFoldDB" id="A0A7W9FNZ5"/>
<dbReference type="PROSITE" id="PS00151">
    <property type="entry name" value="ACYLPHOSPHATASE_2"/>
    <property type="match status" value="1"/>
</dbReference>
<dbReference type="PRINTS" id="PR00112">
    <property type="entry name" value="ACYLPHPHTASE"/>
</dbReference>
<dbReference type="PANTHER" id="PTHR47268:SF4">
    <property type="entry name" value="ACYLPHOSPHATASE"/>
    <property type="match status" value="1"/>
</dbReference>
<name>A0A7W9FNZ5_9HYPH</name>
<evidence type="ECO:0000256" key="5">
    <source>
        <dbReference type="RuleBase" id="RU004168"/>
    </source>
</evidence>
<gene>
    <name evidence="7" type="ORF">GGQ63_003279</name>
</gene>
<feature type="active site" evidence="4">
    <location>
        <position position="18"/>
    </location>
</feature>
<evidence type="ECO:0000256" key="2">
    <source>
        <dbReference type="ARBA" id="ARBA00012150"/>
    </source>
</evidence>
<dbReference type="InterPro" id="IPR020456">
    <property type="entry name" value="Acylphosphatase"/>
</dbReference>
<comment type="catalytic activity">
    <reaction evidence="3 4">
        <text>an acyl phosphate + H2O = a carboxylate + phosphate + H(+)</text>
        <dbReference type="Rhea" id="RHEA:14965"/>
        <dbReference type="ChEBI" id="CHEBI:15377"/>
        <dbReference type="ChEBI" id="CHEBI:15378"/>
        <dbReference type="ChEBI" id="CHEBI:29067"/>
        <dbReference type="ChEBI" id="CHEBI:43474"/>
        <dbReference type="ChEBI" id="CHEBI:59918"/>
        <dbReference type="EC" id="3.6.1.7"/>
    </reaction>
</comment>
<comment type="similarity">
    <text evidence="1 5">Belongs to the acylphosphatase family.</text>
</comment>
<evidence type="ECO:0000256" key="1">
    <source>
        <dbReference type="ARBA" id="ARBA00005614"/>
    </source>
</evidence>
<dbReference type="RefSeq" id="WP_183857657.1">
    <property type="nucleotide sequence ID" value="NZ_JACHOO010000007.1"/>
</dbReference>